<dbReference type="EMBL" id="CP003167">
    <property type="protein sequence ID" value="AGB02151.1"/>
    <property type="molecule type" value="Genomic_DNA"/>
</dbReference>
<accession>L0HEF6</accession>
<organism evidence="1 2">
    <name type="scientific">Methanoregula formicica (strain DSM 22288 / NBRC 105244 / SMSP)</name>
    <dbReference type="NCBI Taxonomy" id="593750"/>
    <lineage>
        <taxon>Archaea</taxon>
        <taxon>Methanobacteriati</taxon>
        <taxon>Methanobacteriota</taxon>
        <taxon>Stenosarchaea group</taxon>
        <taxon>Methanomicrobia</taxon>
        <taxon>Methanomicrobiales</taxon>
        <taxon>Methanoregulaceae</taxon>
        <taxon>Methanoregula</taxon>
    </lineage>
</organism>
<protein>
    <recommendedName>
        <fullName evidence="3">Transglutaminase-like superfamily protein</fullName>
    </recommendedName>
</protein>
<dbReference type="GeneID" id="14310416"/>
<dbReference type="PROSITE" id="PS51257">
    <property type="entry name" value="PROKAR_LIPOPROTEIN"/>
    <property type="match status" value="1"/>
</dbReference>
<evidence type="ECO:0000313" key="1">
    <source>
        <dbReference type="EMBL" id="AGB02151.1"/>
    </source>
</evidence>
<dbReference type="Proteomes" id="UP000010824">
    <property type="component" value="Chromosome"/>
</dbReference>
<dbReference type="InParanoid" id="L0HEF6"/>
<sequence length="366" mass="39353" precursor="true">MRIRTSLLFSGFIAILILLAGCTEDTTDTVSPGTGSAAGAGHAGISVDIAAMDSILPSTYLQFANRGVTYIDFDLINPTGTARTVVVESEVPGFTDKAVNTVEVPAYGNITVGQTPTLRTGAIPAEVRTASLHYKVSLADGTRIDEQTYPVKVFPKDTMVWEVKDGDEEYDMSEYIAAWVTPHAAVIDPLMRKAAEYHPDKSIAGYQCGESCSEQEWADYSNAQVKAVFNALKNDYRITYINSPIAFGTGGDNPQRVRLPKDAIAANSANCVDGTVLYASALESIGMNPHLIILPTHAFVCYDTMPGEKAITCLETTMTGSASFEEAVSAGEEQYQEEMTNGNFKSGASRDYSLSDLRAAGIMPME</sequence>
<name>L0HEF6_METFS</name>
<dbReference type="STRING" id="593750.Metfor_1103"/>
<dbReference type="eggNOG" id="arCOG03600">
    <property type="taxonomic scope" value="Archaea"/>
</dbReference>
<dbReference type="OrthoDB" id="118110at2157"/>
<dbReference type="HOGENOM" id="CLU_679532_0_0_2"/>
<dbReference type="KEGG" id="mfo:Metfor_1103"/>
<dbReference type="RefSeq" id="WP_015285115.1">
    <property type="nucleotide sequence ID" value="NC_019943.1"/>
</dbReference>
<evidence type="ECO:0000313" key="2">
    <source>
        <dbReference type="Proteomes" id="UP000010824"/>
    </source>
</evidence>
<keyword evidence="2" id="KW-1185">Reference proteome</keyword>
<gene>
    <name evidence="1" type="ordered locus">Metfor_1103</name>
</gene>
<reference evidence="2" key="1">
    <citation type="submission" date="2011-12" db="EMBL/GenBank/DDBJ databases">
        <title>Complete sequence of Methanoregula formicicum SMSP.</title>
        <authorList>
            <person name="Lucas S."/>
            <person name="Han J."/>
            <person name="Lapidus A."/>
            <person name="Cheng J.-F."/>
            <person name="Goodwin L."/>
            <person name="Pitluck S."/>
            <person name="Peters L."/>
            <person name="Ovchinnikova G."/>
            <person name="Teshima H."/>
            <person name="Detter J.C."/>
            <person name="Han C."/>
            <person name="Tapia R."/>
            <person name="Land M."/>
            <person name="Hauser L."/>
            <person name="Kyrpides N."/>
            <person name="Ivanova N."/>
            <person name="Pagani I."/>
            <person name="Imachi H."/>
            <person name="Tamaki H."/>
            <person name="Sekiguchi Y."/>
            <person name="Kamagata Y."/>
            <person name="Cadillo-Quiroz H."/>
            <person name="Zinder S."/>
            <person name="Liu W.-T."/>
            <person name="Woyke T."/>
        </authorList>
    </citation>
    <scope>NUCLEOTIDE SEQUENCE [LARGE SCALE GENOMIC DNA]</scope>
    <source>
        <strain evidence="2">DSM 22288 / NBRC 105244 / SMSP</strain>
    </source>
</reference>
<proteinExistence type="predicted"/>
<evidence type="ECO:0008006" key="3">
    <source>
        <dbReference type="Google" id="ProtNLM"/>
    </source>
</evidence>
<dbReference type="AlphaFoldDB" id="L0HEF6"/>
<reference evidence="1 2" key="2">
    <citation type="journal article" date="2014" name="Genome Announc.">
        <title>Complete Genome Sequence of Methanoregula formicica SMSPT, a Mesophilic Hydrogenotrophic Methanogen Isolated from a Methanogenic Upflow Anaerobic Sludge Blanket Reactor.</title>
        <authorList>
            <person name="Yamamoto K."/>
            <person name="Tamaki H."/>
            <person name="Cadillo-Quiroz H."/>
            <person name="Imachi H."/>
            <person name="Kyrpides N."/>
            <person name="Woyke T."/>
            <person name="Goodwin L."/>
            <person name="Zinder S.H."/>
            <person name="Kamagata Y."/>
            <person name="Liu W.T."/>
        </authorList>
    </citation>
    <scope>NUCLEOTIDE SEQUENCE [LARGE SCALE GENOMIC DNA]</scope>
    <source>
        <strain evidence="2">DSM 22288 / NBRC 105244 / SMSP</strain>
    </source>
</reference>